<dbReference type="InterPro" id="IPR013101">
    <property type="entry name" value="LRR_PRU1-like"/>
</dbReference>
<sequence>MESINDLPNELLVEILSSLPMFKETVPTFLISKRWRELWKLVPDLKFDDKSFDSCDSFVSFVHTSLVLKNQVLETLHLTLSRNYCASIINFLVQAAVDRSVRVVRFDCVGPYGKTLRLPSCLSTCRTLEKLILCELSMEGLHHSFCLPSLKTLHLLSVKFSGDKSAASLLEICPVLKDLFVHQTKVFNVNKLTLSTGGTLKTLILSELRIEVVPSWFRLPCLKALHLLSVKFSAEKTVASLLQICPVLEDLLVHQTKVFNIDVLTLSTWGTLKTLILRELTIEVFPHWLYMPSLNSEPFLDQTNTEVFSINVPTLSTCGTLKTLILRELSIEVVPQWFCLPSLNTLHLFSVKFLGGVSVASLLKICPVLECLVVNETKEDNVMISNFDVPTLRSLSIKRLSIDNSNETHGKRTYIPESHGFVIKAPSLTDLNFEDTISNFLVFESMPEVIKANIEVICDQSENFIGSLTSIRHLSLCSLTSMTPYPKGTSLSSLRHLELCTCSSGWANLLVRMLNDAPKVRSLKLKSGSFLLPFAHTPQNRAKFTRIMESCQKKKQKELETPTELSDMPDELILKIFSFLPFFKEDLATRFISEYGKGLWTPEPNVMFDDQSIDMSFVYGSLMSKSNDAQILDSLHLKLSNYYSASDINFLVQLGVNRSVRELRIDLFGKTLELPCCLSTCTTLKELVLDNLRIKSVPRWFRLPSVETLQLSSVAGGNSGASLIRIYSVHERLVVHQNTYDDVTMININVPTLRSLSIDNRKGMYGRTGGFWINAPSLMFLNIKDTFSNCIMFESMPAMIKSDIEVTHNQSEKFLESLTSIRHLSLCSPTSMTPYPSDTKFPNLEHLKLCTCSAGWQNLLACMLNDAPNLRSLTLKLRHKVDIPKSIWEKPTVVPECLSTRLEILKWRDYEGTEHEKDMVGYILANATFLQRATFSTKCRNQCDSRFSELKSMERVSEICEFVFD</sequence>
<evidence type="ECO:0000313" key="3">
    <source>
        <dbReference type="Proteomes" id="UP000694240"/>
    </source>
</evidence>
<dbReference type="PROSITE" id="PS50181">
    <property type="entry name" value="FBOX"/>
    <property type="match status" value="1"/>
</dbReference>
<organism evidence="2 3">
    <name type="scientific">Arabidopsis thaliana x Arabidopsis arenosa</name>
    <dbReference type="NCBI Taxonomy" id="1240361"/>
    <lineage>
        <taxon>Eukaryota</taxon>
        <taxon>Viridiplantae</taxon>
        <taxon>Streptophyta</taxon>
        <taxon>Embryophyta</taxon>
        <taxon>Tracheophyta</taxon>
        <taxon>Spermatophyta</taxon>
        <taxon>Magnoliopsida</taxon>
        <taxon>eudicotyledons</taxon>
        <taxon>Gunneridae</taxon>
        <taxon>Pentapetalae</taxon>
        <taxon>rosids</taxon>
        <taxon>malvids</taxon>
        <taxon>Brassicales</taxon>
        <taxon>Brassicaceae</taxon>
        <taxon>Camelineae</taxon>
        <taxon>Arabidopsis</taxon>
    </lineage>
</organism>
<dbReference type="InterPro" id="IPR053781">
    <property type="entry name" value="F-box_AtFBL13-like"/>
</dbReference>
<dbReference type="InterPro" id="IPR006566">
    <property type="entry name" value="FBD"/>
</dbReference>
<dbReference type="Pfam" id="PF07723">
    <property type="entry name" value="LRR_2"/>
    <property type="match status" value="3"/>
</dbReference>
<dbReference type="Pfam" id="PF08387">
    <property type="entry name" value="FBD"/>
    <property type="match status" value="1"/>
</dbReference>
<feature type="domain" description="F-box" evidence="1">
    <location>
        <begin position="1"/>
        <end position="55"/>
    </location>
</feature>
<dbReference type="CDD" id="cd22160">
    <property type="entry name" value="F-box_AtFBL13-like"/>
    <property type="match status" value="1"/>
</dbReference>
<dbReference type="PANTHER" id="PTHR31900:SF36">
    <property type="entry name" value="F-BOX DOMAIN-CONTAINING PROTEIN"/>
    <property type="match status" value="1"/>
</dbReference>
<protein>
    <submittedName>
        <fullName evidence="2">Leucine-rich repeat 2</fullName>
    </submittedName>
</protein>
<name>A0A8T1XPG2_9BRAS</name>
<reference evidence="2 3" key="1">
    <citation type="submission" date="2020-12" db="EMBL/GenBank/DDBJ databases">
        <title>Concerted genomic and epigenomic changes stabilize Arabidopsis allopolyploids.</title>
        <authorList>
            <person name="Chen Z."/>
        </authorList>
    </citation>
    <scope>NUCLEOTIDE SEQUENCE [LARGE SCALE GENOMIC DNA]</scope>
    <source>
        <strain evidence="2">Allo738</strain>
        <tissue evidence="2">Leaf</tissue>
    </source>
</reference>
<dbReference type="AlphaFoldDB" id="A0A8T1XPG2"/>
<dbReference type="InterPro" id="IPR001810">
    <property type="entry name" value="F-box_dom"/>
</dbReference>
<keyword evidence="3" id="KW-1185">Reference proteome</keyword>
<accession>A0A8T1XPG2</accession>
<dbReference type="EMBL" id="JAEFBK010000013">
    <property type="protein sequence ID" value="KAG7534489.1"/>
    <property type="molecule type" value="Genomic_DNA"/>
</dbReference>
<evidence type="ECO:0000313" key="2">
    <source>
        <dbReference type="EMBL" id="KAG7534489.1"/>
    </source>
</evidence>
<dbReference type="Proteomes" id="UP000694240">
    <property type="component" value="Chromosome 13"/>
</dbReference>
<dbReference type="PANTHER" id="PTHR31900">
    <property type="entry name" value="F-BOX/RNI SUPERFAMILY PROTEIN-RELATED"/>
    <property type="match status" value="1"/>
</dbReference>
<gene>
    <name evidence="2" type="ORF">ISN45_Aa08g020370</name>
</gene>
<proteinExistence type="predicted"/>
<dbReference type="InterPro" id="IPR050232">
    <property type="entry name" value="FBL13/AtMIF1-like"/>
</dbReference>
<dbReference type="SMART" id="SM00579">
    <property type="entry name" value="FBD"/>
    <property type="match status" value="1"/>
</dbReference>
<evidence type="ECO:0000259" key="1">
    <source>
        <dbReference type="PROSITE" id="PS50181"/>
    </source>
</evidence>
<comment type="caution">
    <text evidence="2">The sequence shown here is derived from an EMBL/GenBank/DDBJ whole genome shotgun (WGS) entry which is preliminary data.</text>
</comment>